<dbReference type="AlphaFoldDB" id="A0A5R9BV30"/>
<evidence type="ECO:0000259" key="2">
    <source>
        <dbReference type="Pfam" id="PF09681"/>
    </source>
</evidence>
<dbReference type="Pfam" id="PF09681">
    <property type="entry name" value="Phage_rep_org_N"/>
    <property type="match status" value="1"/>
</dbReference>
<dbReference type="InterPro" id="IPR010056">
    <property type="entry name" value="Phage_rep_org__N"/>
</dbReference>
<protein>
    <recommendedName>
        <fullName evidence="2">Phage replisome organiser N-terminal domain-containing protein</fullName>
    </recommendedName>
</protein>
<dbReference type="Proteomes" id="UP000305541">
    <property type="component" value="Unassembled WGS sequence"/>
</dbReference>
<dbReference type="NCBIfam" id="TIGR01714">
    <property type="entry name" value="phage_rep_org_N"/>
    <property type="match status" value="1"/>
</dbReference>
<name>A0A5R9BV30_9LACO</name>
<proteinExistence type="predicted"/>
<evidence type="ECO:0000313" key="4">
    <source>
        <dbReference type="Proteomes" id="UP000305541"/>
    </source>
</evidence>
<sequence>MKMTKAKRFYWLKLDPNFFQGLEIKLLKKTVNGHTYIVIYLELLLHSLENEGFIYFEGIGENLVEELALKIDEEIKDVQNFLDYAESKGLIEYGDNTVTNVDPVISNEQLFKFTRIDEMTGTETDSARRTRRIRERNKILQILELPPKQTLDEKSSHCDEDVTPVSQSVQKGDIE</sequence>
<feature type="compositionally biased region" description="Polar residues" evidence="1">
    <location>
        <begin position="164"/>
        <end position="175"/>
    </location>
</feature>
<reference evidence="3 4" key="1">
    <citation type="submission" date="2019-05" db="EMBL/GenBank/DDBJ databases">
        <title>The metagenome of a microbial culture collection derived from dairy environment covers the genomic content of the human microbiome.</title>
        <authorList>
            <person name="Roder T."/>
            <person name="Wuthrich D."/>
            <person name="Sattari Z."/>
            <person name="Von Ah U."/>
            <person name="Bar C."/>
            <person name="Ronchi F."/>
            <person name="Macpherson A.J."/>
            <person name="Ganal-Vonarburg S.C."/>
            <person name="Bruggmann R."/>
            <person name="Vergeres G."/>
        </authorList>
    </citation>
    <scope>NUCLEOTIDE SEQUENCE [LARGE SCALE GENOMIC DNA]</scope>
    <source>
        <strain evidence="3 4">FAM 18815</strain>
    </source>
</reference>
<dbReference type="OrthoDB" id="2330041at2"/>
<dbReference type="EMBL" id="VBTH01000014">
    <property type="protein sequence ID" value="TLQ03782.1"/>
    <property type="molecule type" value="Genomic_DNA"/>
</dbReference>
<evidence type="ECO:0000256" key="1">
    <source>
        <dbReference type="SAM" id="MobiDB-lite"/>
    </source>
</evidence>
<feature type="domain" description="Phage replisome organiser N-terminal" evidence="2">
    <location>
        <begin position="11"/>
        <end position="132"/>
    </location>
</feature>
<feature type="region of interest" description="Disordered" evidence="1">
    <location>
        <begin position="148"/>
        <end position="175"/>
    </location>
</feature>
<feature type="compositionally biased region" description="Basic and acidic residues" evidence="1">
    <location>
        <begin position="150"/>
        <end position="160"/>
    </location>
</feature>
<accession>A0A5R9BV30</accession>
<organism evidence="3 4">
    <name type="scientific">Pediococcus stilesii</name>
    <dbReference type="NCBI Taxonomy" id="331679"/>
    <lineage>
        <taxon>Bacteria</taxon>
        <taxon>Bacillati</taxon>
        <taxon>Bacillota</taxon>
        <taxon>Bacilli</taxon>
        <taxon>Lactobacillales</taxon>
        <taxon>Lactobacillaceae</taxon>
        <taxon>Pediococcus</taxon>
    </lineage>
</organism>
<gene>
    <name evidence="3" type="ORF">FEZ51_07685</name>
</gene>
<evidence type="ECO:0000313" key="3">
    <source>
        <dbReference type="EMBL" id="TLQ03782.1"/>
    </source>
</evidence>
<comment type="caution">
    <text evidence="3">The sequence shown here is derived from an EMBL/GenBank/DDBJ whole genome shotgun (WGS) entry which is preliminary data.</text>
</comment>